<proteinExistence type="predicted"/>
<dbReference type="AlphaFoldDB" id="A0A9J6BCG2"/>
<keyword evidence="2" id="KW-1003">Cell membrane</keyword>
<evidence type="ECO:0000256" key="1">
    <source>
        <dbReference type="ARBA" id="ARBA00004651"/>
    </source>
</evidence>
<evidence type="ECO:0000256" key="8">
    <source>
        <dbReference type="ARBA" id="ARBA00023170"/>
    </source>
</evidence>
<dbReference type="Pfam" id="PF02949">
    <property type="entry name" value="7tm_6"/>
    <property type="match status" value="1"/>
</dbReference>
<protein>
    <submittedName>
        <fullName evidence="11">Uncharacterized protein</fullName>
    </submittedName>
</protein>
<accession>A0A9J6BCG2</accession>
<dbReference type="GO" id="GO:0004984">
    <property type="term" value="F:olfactory receptor activity"/>
    <property type="evidence" value="ECO:0007669"/>
    <property type="project" value="InterPro"/>
</dbReference>
<dbReference type="GO" id="GO:0005886">
    <property type="term" value="C:plasma membrane"/>
    <property type="evidence" value="ECO:0007669"/>
    <property type="project" value="UniProtKB-SubCell"/>
</dbReference>
<keyword evidence="9" id="KW-0807">Transducer</keyword>
<name>A0A9J6BCG2_POLVA</name>
<evidence type="ECO:0000256" key="10">
    <source>
        <dbReference type="SAM" id="Phobius"/>
    </source>
</evidence>
<reference evidence="11" key="1">
    <citation type="submission" date="2021-03" db="EMBL/GenBank/DDBJ databases">
        <title>Chromosome level genome of the anhydrobiotic midge Polypedilum vanderplanki.</title>
        <authorList>
            <person name="Yoshida Y."/>
            <person name="Kikawada T."/>
            <person name="Gusev O."/>
        </authorList>
    </citation>
    <scope>NUCLEOTIDE SEQUENCE</scope>
    <source>
        <strain evidence="11">NIAS01</strain>
        <tissue evidence="11">Whole body or cell culture</tissue>
    </source>
</reference>
<keyword evidence="12" id="KW-1185">Reference proteome</keyword>
<keyword evidence="3" id="KW-0716">Sensory transduction</keyword>
<dbReference type="EMBL" id="JADBJN010000004">
    <property type="protein sequence ID" value="KAG5667248.1"/>
    <property type="molecule type" value="Genomic_DNA"/>
</dbReference>
<evidence type="ECO:0000256" key="7">
    <source>
        <dbReference type="ARBA" id="ARBA00023136"/>
    </source>
</evidence>
<evidence type="ECO:0000256" key="9">
    <source>
        <dbReference type="ARBA" id="ARBA00023224"/>
    </source>
</evidence>
<comment type="subcellular location">
    <subcellularLocation>
        <location evidence="1">Cell membrane</location>
        <topology evidence="1">Multi-pass membrane protein</topology>
    </subcellularLocation>
</comment>
<evidence type="ECO:0000256" key="6">
    <source>
        <dbReference type="ARBA" id="ARBA00022989"/>
    </source>
</evidence>
<evidence type="ECO:0000256" key="3">
    <source>
        <dbReference type="ARBA" id="ARBA00022606"/>
    </source>
</evidence>
<dbReference type="GO" id="GO:0007165">
    <property type="term" value="P:signal transduction"/>
    <property type="evidence" value="ECO:0007669"/>
    <property type="project" value="UniProtKB-KW"/>
</dbReference>
<comment type="caution">
    <text evidence="11">The sequence shown here is derived from an EMBL/GenBank/DDBJ whole genome shotgun (WGS) entry which is preliminary data.</text>
</comment>
<evidence type="ECO:0000256" key="5">
    <source>
        <dbReference type="ARBA" id="ARBA00022725"/>
    </source>
</evidence>
<dbReference type="PANTHER" id="PTHR21137:SF35">
    <property type="entry name" value="ODORANT RECEPTOR 19A-RELATED"/>
    <property type="match status" value="1"/>
</dbReference>
<evidence type="ECO:0000313" key="12">
    <source>
        <dbReference type="Proteomes" id="UP001107558"/>
    </source>
</evidence>
<dbReference type="GO" id="GO:0005549">
    <property type="term" value="F:odorant binding"/>
    <property type="evidence" value="ECO:0007669"/>
    <property type="project" value="InterPro"/>
</dbReference>
<keyword evidence="7 10" id="KW-0472">Membrane</keyword>
<keyword evidence="6 10" id="KW-1133">Transmembrane helix</keyword>
<dbReference type="Pfam" id="PF08395">
    <property type="entry name" value="7tm_7"/>
    <property type="match status" value="1"/>
</dbReference>
<dbReference type="OrthoDB" id="8185860at2759"/>
<keyword evidence="8" id="KW-0675">Receptor</keyword>
<dbReference type="InterPro" id="IPR004117">
    <property type="entry name" value="7tm6_olfct_rcpt"/>
</dbReference>
<keyword evidence="4 10" id="KW-0812">Transmembrane</keyword>
<evidence type="ECO:0000313" key="11">
    <source>
        <dbReference type="EMBL" id="KAG5667248.1"/>
    </source>
</evidence>
<feature type="transmembrane region" description="Helical" evidence="10">
    <location>
        <begin position="55"/>
        <end position="77"/>
    </location>
</feature>
<keyword evidence="5" id="KW-0552">Olfaction</keyword>
<dbReference type="PANTHER" id="PTHR21137">
    <property type="entry name" value="ODORANT RECEPTOR"/>
    <property type="match status" value="1"/>
</dbReference>
<dbReference type="GO" id="GO:0050909">
    <property type="term" value="P:sensory perception of taste"/>
    <property type="evidence" value="ECO:0007669"/>
    <property type="project" value="InterPro"/>
</dbReference>
<evidence type="ECO:0000256" key="2">
    <source>
        <dbReference type="ARBA" id="ARBA00022475"/>
    </source>
</evidence>
<dbReference type="Proteomes" id="UP001107558">
    <property type="component" value="Chromosome 4"/>
</dbReference>
<gene>
    <name evidence="11" type="ORF">PVAND_015238</name>
</gene>
<dbReference type="InterPro" id="IPR013604">
    <property type="entry name" value="7TM_chemorcpt"/>
</dbReference>
<evidence type="ECO:0000256" key="4">
    <source>
        <dbReference type="ARBA" id="ARBA00022692"/>
    </source>
</evidence>
<sequence>MELNNLGQILAEIDWDDEDEEGELKAIEEIKKLAGIHQQLIEVTEELNKIFSPLMLFNVFGELVALCTSAFLLIIIFGTTMPLISSLCLAGCASMRVAEGVYNSAWYKASPKYRKYALLVLMRAQKAQKITGWKFVDINLETYYWVKNL</sequence>
<organism evidence="11 12">
    <name type="scientific">Polypedilum vanderplanki</name>
    <name type="common">Sleeping chironomid midge</name>
    <dbReference type="NCBI Taxonomy" id="319348"/>
    <lineage>
        <taxon>Eukaryota</taxon>
        <taxon>Metazoa</taxon>
        <taxon>Ecdysozoa</taxon>
        <taxon>Arthropoda</taxon>
        <taxon>Hexapoda</taxon>
        <taxon>Insecta</taxon>
        <taxon>Pterygota</taxon>
        <taxon>Neoptera</taxon>
        <taxon>Endopterygota</taxon>
        <taxon>Diptera</taxon>
        <taxon>Nematocera</taxon>
        <taxon>Chironomoidea</taxon>
        <taxon>Chironomidae</taxon>
        <taxon>Chironominae</taxon>
        <taxon>Polypedilum</taxon>
        <taxon>Polypedilum</taxon>
    </lineage>
</organism>